<dbReference type="EC" id="2.7.13.3" evidence="2"/>
<dbReference type="GO" id="GO:0005524">
    <property type="term" value="F:ATP binding"/>
    <property type="evidence" value="ECO:0007669"/>
    <property type="project" value="UniProtKB-KW"/>
</dbReference>
<keyword evidence="5" id="KW-0547">Nucleotide-binding</keyword>
<dbReference type="NCBIfam" id="TIGR02916">
    <property type="entry name" value="PEP_his_kin"/>
    <property type="match status" value="1"/>
</dbReference>
<evidence type="ECO:0000256" key="6">
    <source>
        <dbReference type="ARBA" id="ARBA00022777"/>
    </source>
</evidence>
<dbReference type="GO" id="GO:0000160">
    <property type="term" value="P:phosphorelay signal transduction system"/>
    <property type="evidence" value="ECO:0007669"/>
    <property type="project" value="UniProtKB-KW"/>
</dbReference>
<dbReference type="SUPFAM" id="SSF55874">
    <property type="entry name" value="ATPase domain of HSP90 chaperone/DNA topoisomerase II/histidine kinase"/>
    <property type="match status" value="1"/>
</dbReference>
<dbReference type="InterPro" id="IPR003018">
    <property type="entry name" value="GAF"/>
</dbReference>
<feature type="transmembrane region" description="Helical" evidence="9">
    <location>
        <begin position="268"/>
        <end position="285"/>
    </location>
</feature>
<keyword evidence="9" id="KW-0472">Membrane</keyword>
<feature type="transmembrane region" description="Helical" evidence="9">
    <location>
        <begin position="60"/>
        <end position="81"/>
    </location>
</feature>
<evidence type="ECO:0000256" key="9">
    <source>
        <dbReference type="SAM" id="Phobius"/>
    </source>
</evidence>
<evidence type="ECO:0000256" key="3">
    <source>
        <dbReference type="ARBA" id="ARBA00022553"/>
    </source>
</evidence>
<evidence type="ECO:0000259" key="10">
    <source>
        <dbReference type="PROSITE" id="PS50109"/>
    </source>
</evidence>
<evidence type="ECO:0000313" key="12">
    <source>
        <dbReference type="Proteomes" id="UP000245125"/>
    </source>
</evidence>
<dbReference type="Pfam" id="PF02518">
    <property type="entry name" value="HATPase_c"/>
    <property type="match status" value="1"/>
</dbReference>
<keyword evidence="8" id="KW-0902">Two-component regulatory system</keyword>
<evidence type="ECO:0000256" key="8">
    <source>
        <dbReference type="ARBA" id="ARBA00023012"/>
    </source>
</evidence>
<feature type="transmembrane region" description="Helical" evidence="9">
    <location>
        <begin position="170"/>
        <end position="188"/>
    </location>
</feature>
<reference evidence="12" key="1">
    <citation type="submission" date="2018-03" db="EMBL/GenBank/DDBJ databases">
        <authorList>
            <person name="Zecchin S."/>
        </authorList>
    </citation>
    <scope>NUCLEOTIDE SEQUENCE [LARGE SCALE GENOMIC DNA]</scope>
</reference>
<gene>
    <name evidence="11" type="ORF">NBG4_10075</name>
</gene>
<feature type="transmembrane region" description="Helical" evidence="9">
    <location>
        <begin position="93"/>
        <end position="114"/>
    </location>
</feature>
<keyword evidence="3" id="KW-0597">Phosphoprotein</keyword>
<dbReference type="GO" id="GO:0004673">
    <property type="term" value="F:protein histidine kinase activity"/>
    <property type="evidence" value="ECO:0007669"/>
    <property type="project" value="UniProtKB-EC"/>
</dbReference>
<evidence type="ECO:0000256" key="2">
    <source>
        <dbReference type="ARBA" id="ARBA00012438"/>
    </source>
</evidence>
<keyword evidence="4" id="KW-0808">Transferase</keyword>
<name>A0A2U3QDN8_9BACT</name>
<dbReference type="SUPFAM" id="SSF55781">
    <property type="entry name" value="GAF domain-like"/>
    <property type="match status" value="1"/>
</dbReference>
<dbReference type="Gene3D" id="3.30.450.40">
    <property type="match status" value="1"/>
</dbReference>
<keyword evidence="6 11" id="KW-0418">Kinase</keyword>
<feature type="transmembrane region" description="Helical" evidence="9">
    <location>
        <begin position="35"/>
        <end position="54"/>
    </location>
</feature>
<evidence type="ECO:0000256" key="4">
    <source>
        <dbReference type="ARBA" id="ARBA00022679"/>
    </source>
</evidence>
<sequence length="690" mass="77277">MIEVIISGAAALFLSLLAAAFLFRQRTVSGSIFSLVMFVLACIEVLDSLILHTPAGPERFFNAAVFLESLLPAVFLAVSFSYGRAWNCKSIPLFWMILFGGTIIFPALLFLYPINDFFYSPDLQSDRLLFLGNLGYWFYMGIMVYCVLTLMNLEATFASAKGGDRWKIKFEIIGMGSIVAVLIFYYSQGLLYRTINMNLIPVRAGVIIISSALFAYSKLFRGSNVRISVSRFIIYRSLTLVMVGCYLLILGLIGEGMRYLGVNFSRDLTIFVAFTSGIVILLIVLSERLRRRVMVFFSKHFFRHKYDYRVEWLRFTERLALCRGLGEVNEAILTTFQETFGLKGVSLYVLDRQGQKFYLAASHNLPGKKVELRTGTPMLSYLLEKSRVFSTTDDMGVYAPNPEEMRFVSDSGARQIVPLIESNAIEGFVALGEQLAHDQYSFEDYDLMQAFARQSVLALMNVKLSEELSETREIAAVARISSFVVHDLKNLASSLSLLLSNANEYINEPEFQTDMIETVRNTVGKMEVLMQKLKKIPEKPKLSSELADIDLIARETLGVIGRTRPGAEIFYQGSPVTAVVDGEEFGKVILNLVLNALEASAPNGQVRVETGKNGKNLFIKVRDLGSGMTEEFIKNSLFKPFKTTKQKGLGIGLYQCKQIIEAHSGRIEVESKVGEGSLFTVYLPLPDNAQ</sequence>
<dbReference type="InterPro" id="IPR004358">
    <property type="entry name" value="Sig_transdc_His_kin-like_C"/>
</dbReference>
<dbReference type="InterPro" id="IPR029016">
    <property type="entry name" value="GAF-like_dom_sf"/>
</dbReference>
<evidence type="ECO:0000256" key="5">
    <source>
        <dbReference type="ARBA" id="ARBA00022741"/>
    </source>
</evidence>
<feature type="transmembrane region" description="Helical" evidence="9">
    <location>
        <begin position="200"/>
        <end position="220"/>
    </location>
</feature>
<dbReference type="Pfam" id="PF13492">
    <property type="entry name" value="GAF_3"/>
    <property type="match status" value="1"/>
</dbReference>
<dbReference type="InterPro" id="IPR005467">
    <property type="entry name" value="His_kinase_dom"/>
</dbReference>
<dbReference type="EMBL" id="OUUY01000001">
    <property type="protein sequence ID" value="SPP99541.1"/>
    <property type="molecule type" value="Genomic_DNA"/>
</dbReference>
<keyword evidence="9" id="KW-1133">Transmembrane helix</keyword>
<feature type="transmembrane region" description="Helical" evidence="9">
    <location>
        <begin position="6"/>
        <end position="23"/>
    </location>
</feature>
<dbReference type="PANTHER" id="PTHR43065">
    <property type="entry name" value="SENSOR HISTIDINE KINASE"/>
    <property type="match status" value="1"/>
</dbReference>
<keyword evidence="12" id="KW-1185">Reference proteome</keyword>
<dbReference type="SMART" id="SM00387">
    <property type="entry name" value="HATPase_c"/>
    <property type="match status" value="1"/>
</dbReference>
<dbReference type="InterPro" id="IPR036890">
    <property type="entry name" value="HATPase_C_sf"/>
</dbReference>
<feature type="domain" description="Histidine kinase" evidence="10">
    <location>
        <begin position="483"/>
        <end position="687"/>
    </location>
</feature>
<accession>A0A2U3QDN8</accession>
<dbReference type="OrthoDB" id="9785691at2"/>
<feature type="transmembrane region" description="Helical" evidence="9">
    <location>
        <begin position="134"/>
        <end position="158"/>
    </location>
</feature>
<protein>
    <recommendedName>
        <fullName evidence="2">histidine kinase</fullName>
        <ecNumber evidence="2">2.7.13.3</ecNumber>
    </recommendedName>
</protein>
<proteinExistence type="predicted"/>
<dbReference type="InterPro" id="IPR003594">
    <property type="entry name" value="HATPase_dom"/>
</dbReference>
<dbReference type="PANTHER" id="PTHR43065:SF10">
    <property type="entry name" value="PEROXIDE STRESS-ACTIVATED HISTIDINE KINASE MAK3"/>
    <property type="match status" value="1"/>
</dbReference>
<keyword evidence="7" id="KW-0067">ATP-binding</keyword>
<comment type="catalytic activity">
    <reaction evidence="1">
        <text>ATP + protein L-histidine = ADP + protein N-phospho-L-histidine.</text>
        <dbReference type="EC" id="2.7.13.3"/>
    </reaction>
</comment>
<dbReference type="PROSITE" id="PS50109">
    <property type="entry name" value="HIS_KIN"/>
    <property type="match status" value="1"/>
</dbReference>
<organism evidence="11 12">
    <name type="scientific">Candidatus Sulfobium mesophilum</name>
    <dbReference type="NCBI Taxonomy" id="2016548"/>
    <lineage>
        <taxon>Bacteria</taxon>
        <taxon>Pseudomonadati</taxon>
        <taxon>Nitrospirota</taxon>
        <taxon>Nitrospiria</taxon>
        <taxon>Nitrospirales</taxon>
        <taxon>Nitrospiraceae</taxon>
        <taxon>Candidatus Sulfobium</taxon>
    </lineage>
</organism>
<dbReference type="Proteomes" id="UP000245125">
    <property type="component" value="Unassembled WGS sequence"/>
</dbReference>
<feature type="transmembrane region" description="Helical" evidence="9">
    <location>
        <begin position="232"/>
        <end position="253"/>
    </location>
</feature>
<evidence type="ECO:0000256" key="1">
    <source>
        <dbReference type="ARBA" id="ARBA00000085"/>
    </source>
</evidence>
<dbReference type="InterPro" id="IPR014265">
    <property type="entry name" value="XrtA/PrsK"/>
</dbReference>
<dbReference type="AlphaFoldDB" id="A0A2U3QDN8"/>
<evidence type="ECO:0000256" key="7">
    <source>
        <dbReference type="ARBA" id="ARBA00022840"/>
    </source>
</evidence>
<keyword evidence="9" id="KW-0812">Transmembrane</keyword>
<dbReference type="PRINTS" id="PR00344">
    <property type="entry name" value="BCTRLSENSOR"/>
</dbReference>
<dbReference type="Gene3D" id="3.30.565.10">
    <property type="entry name" value="Histidine kinase-like ATPase, C-terminal domain"/>
    <property type="match status" value="1"/>
</dbReference>
<evidence type="ECO:0000313" key="11">
    <source>
        <dbReference type="EMBL" id="SPP99541.1"/>
    </source>
</evidence>